<evidence type="ECO:0000313" key="1">
    <source>
        <dbReference type="EMBL" id="MEA5453306.1"/>
    </source>
</evidence>
<dbReference type="RefSeq" id="WP_323277078.1">
    <property type="nucleotide sequence ID" value="NZ_JAYGGQ010000001.1"/>
</dbReference>
<dbReference type="EMBL" id="JAYGGQ010000001">
    <property type="protein sequence ID" value="MEA5453306.1"/>
    <property type="molecule type" value="Genomic_DNA"/>
</dbReference>
<organism evidence="1 2">
    <name type="scientific">Sinomonas terricola</name>
    <dbReference type="NCBI Taxonomy" id="3110330"/>
    <lineage>
        <taxon>Bacteria</taxon>
        <taxon>Bacillati</taxon>
        <taxon>Actinomycetota</taxon>
        <taxon>Actinomycetes</taxon>
        <taxon>Micrococcales</taxon>
        <taxon>Micrococcaceae</taxon>
        <taxon>Sinomonas</taxon>
    </lineage>
</organism>
<dbReference type="Proteomes" id="UP001304769">
    <property type="component" value="Unassembled WGS sequence"/>
</dbReference>
<proteinExistence type="predicted"/>
<evidence type="ECO:0000313" key="2">
    <source>
        <dbReference type="Proteomes" id="UP001304769"/>
    </source>
</evidence>
<evidence type="ECO:0008006" key="3">
    <source>
        <dbReference type="Google" id="ProtNLM"/>
    </source>
</evidence>
<keyword evidence="2" id="KW-1185">Reference proteome</keyword>
<dbReference type="Gene3D" id="2.60.120.260">
    <property type="entry name" value="Galactose-binding domain-like"/>
    <property type="match status" value="1"/>
</dbReference>
<reference evidence="1 2" key="1">
    <citation type="submission" date="2023-12" db="EMBL/GenBank/DDBJ databases">
        <title>Sinomonas terricola sp. nov, isolated from litchi orchard soil in Guangdong, PR China.</title>
        <authorList>
            <person name="Jiaxin W."/>
            <person name="Yang Z."/>
            <person name="Honghui Z."/>
        </authorList>
    </citation>
    <scope>NUCLEOTIDE SEQUENCE [LARGE SCALE GENOMIC DNA]</scope>
    <source>
        <strain evidence="1 2">JGH33</strain>
    </source>
</reference>
<name>A0ABU5T296_9MICC</name>
<accession>A0ABU5T296</accession>
<sequence length="469" mass="48377">MSVTTRTNDLPNPSFETNTTGWAGTNCTLASSTAQAFSRTHSLAITASTAAAFSVNTPTGTSGIAVTAGTSKAFQVQARTAVTARTVTATILWYTAAGAANGSSAGTGVTDASTGWTIATVVATAPANTAFYAVQVSYNTAASSEVHYIDACLAETSTVVGSYFDGSFVNAAGVVYAWTSTADASTSTATTYAPYITLVQGTTPSPNVQVTWQDFDQQSGGDTINVWRTVDGVRRPVRGCRRINVVGSGFTTDYEAALGRSISYDIEILSGVCAGVVVTTATTTITSSASGWLSDPLAPASAIPVYADVGPNGEPGLDWDALPSWDYKATVTKLDVAGTNEPVVLVGQRQAAANIDVKVTTLATGQSNSLRTILKQAAVLLFRPLVGWASGLPGLGYIVAQDIIEAPVNEKMGGQMVGWQIKADTVTPPAAQVVVPTVTYGTVSGNYATYAAFNAAHSGQTYLAMEQSP</sequence>
<protein>
    <recommendedName>
        <fullName evidence="3">Fibronectin type-III domain-containing protein</fullName>
    </recommendedName>
</protein>
<comment type="caution">
    <text evidence="1">The sequence shown here is derived from an EMBL/GenBank/DDBJ whole genome shotgun (WGS) entry which is preliminary data.</text>
</comment>
<gene>
    <name evidence="1" type="ORF">SPF06_01090</name>
</gene>